<sequence>MRNNYHLERAAILATLHHMVSVAHLTIEDRPAITHAITNYARGIAFTDALHHASYQNCDRKI</sequence>
<comment type="caution">
    <text evidence="1">The sequence shown here is derived from an EMBL/GenBank/DDBJ whole genome shotgun (WGS) entry which is preliminary data.</text>
</comment>
<name>A0ABW9WLQ4_9BURK</name>
<keyword evidence="2" id="KW-1185">Reference proteome</keyword>
<accession>A0ABW9WLQ4</accession>
<organism evidence="1 2">
    <name type="scientific">Duganella margarita</name>
    <dbReference type="NCBI Taxonomy" id="2692170"/>
    <lineage>
        <taxon>Bacteria</taxon>
        <taxon>Pseudomonadati</taxon>
        <taxon>Pseudomonadota</taxon>
        <taxon>Betaproteobacteria</taxon>
        <taxon>Burkholderiales</taxon>
        <taxon>Oxalobacteraceae</taxon>
        <taxon>Telluria group</taxon>
        <taxon>Duganella</taxon>
    </lineage>
</organism>
<evidence type="ECO:0000313" key="2">
    <source>
        <dbReference type="Proteomes" id="UP000466332"/>
    </source>
</evidence>
<dbReference type="Proteomes" id="UP000466332">
    <property type="component" value="Unassembled WGS sequence"/>
</dbReference>
<evidence type="ECO:0000313" key="1">
    <source>
        <dbReference type="EMBL" id="MYN41888.1"/>
    </source>
</evidence>
<gene>
    <name evidence="1" type="ORF">GTP55_21245</name>
</gene>
<protein>
    <submittedName>
        <fullName evidence="1">Uncharacterized protein</fullName>
    </submittedName>
</protein>
<dbReference type="RefSeq" id="WP_161046831.1">
    <property type="nucleotide sequence ID" value="NZ_WWCS01000015.1"/>
</dbReference>
<dbReference type="EMBL" id="WWCS01000015">
    <property type="protein sequence ID" value="MYN41888.1"/>
    <property type="molecule type" value="Genomic_DNA"/>
</dbReference>
<reference evidence="1 2" key="1">
    <citation type="submission" date="2019-12" db="EMBL/GenBank/DDBJ databases">
        <title>Novel species isolated from a subtropical stream in China.</title>
        <authorList>
            <person name="Lu H."/>
        </authorList>
    </citation>
    <scope>NUCLEOTIDE SEQUENCE [LARGE SCALE GENOMIC DNA]</scope>
    <source>
        <strain evidence="1 2">FT109W</strain>
    </source>
</reference>
<proteinExistence type="predicted"/>